<evidence type="ECO:0000256" key="13">
    <source>
        <dbReference type="HAMAP-Rule" id="MF_00034"/>
    </source>
</evidence>
<protein>
    <recommendedName>
        <fullName evidence="13 14">Crossover junction endodeoxyribonuclease RuvC</fullName>
        <ecNumber evidence="13 14">3.1.21.10</ecNumber>
    </recommendedName>
    <alternativeName>
        <fullName evidence="13">Holliday junction nuclease RuvC</fullName>
    </alternativeName>
    <alternativeName>
        <fullName evidence="13">Holliday junction resolvase RuvC</fullName>
    </alternativeName>
</protein>
<feature type="active site" evidence="13">
    <location>
        <position position="151"/>
    </location>
</feature>
<dbReference type="AlphaFoldDB" id="H1Q446"/>
<evidence type="ECO:0000313" key="15">
    <source>
        <dbReference type="EMBL" id="EHO67967.1"/>
    </source>
</evidence>
<keyword evidence="3 13" id="KW-0540">Nuclease</keyword>
<dbReference type="PANTHER" id="PTHR30194">
    <property type="entry name" value="CROSSOVER JUNCTION ENDODEOXYRIBONUCLEASE RUVC"/>
    <property type="match status" value="1"/>
</dbReference>
<keyword evidence="16" id="KW-1185">Reference proteome</keyword>
<evidence type="ECO:0000256" key="14">
    <source>
        <dbReference type="NCBIfam" id="TIGR00228"/>
    </source>
</evidence>
<keyword evidence="4 13" id="KW-0479">Metal-binding</keyword>
<dbReference type="GO" id="GO:0008821">
    <property type="term" value="F:crossover junction DNA endonuclease activity"/>
    <property type="evidence" value="ECO:0007669"/>
    <property type="project" value="UniProtKB-UniRule"/>
</dbReference>
<comment type="cofactor">
    <cofactor evidence="13">
        <name>Mg(2+)</name>
        <dbReference type="ChEBI" id="CHEBI:18420"/>
    </cofactor>
    <text evidence="13">Binds 2 Mg(2+) ion per subunit.</text>
</comment>
<evidence type="ECO:0000256" key="4">
    <source>
        <dbReference type="ARBA" id="ARBA00022723"/>
    </source>
</evidence>
<dbReference type="InterPro" id="IPR002176">
    <property type="entry name" value="X-over_junc_endoDNase_RuvC"/>
</dbReference>
<evidence type="ECO:0000256" key="2">
    <source>
        <dbReference type="ARBA" id="ARBA00022490"/>
    </source>
</evidence>
<dbReference type="GO" id="GO:0003677">
    <property type="term" value="F:DNA binding"/>
    <property type="evidence" value="ECO:0007669"/>
    <property type="project" value="UniProtKB-KW"/>
</dbReference>
<feature type="active site" evidence="13">
    <location>
        <position position="16"/>
    </location>
</feature>
<organism evidence="15 16">
    <name type="scientific">Prevotella micans F0438</name>
    <dbReference type="NCBI Taxonomy" id="883158"/>
    <lineage>
        <taxon>Bacteria</taxon>
        <taxon>Pseudomonadati</taxon>
        <taxon>Bacteroidota</taxon>
        <taxon>Bacteroidia</taxon>
        <taxon>Bacteroidales</taxon>
        <taxon>Prevotellaceae</taxon>
        <taxon>Prevotella</taxon>
    </lineage>
</organism>
<feature type="binding site" evidence="13">
    <location>
        <position position="151"/>
    </location>
    <ligand>
        <name>Mg(2+)</name>
        <dbReference type="ChEBI" id="CHEBI:18420"/>
        <label>1</label>
    </ligand>
</feature>
<comment type="catalytic activity">
    <reaction evidence="12 13">
        <text>Endonucleolytic cleavage at a junction such as a reciprocal single-stranded crossover between two homologous DNA duplexes (Holliday junction).</text>
        <dbReference type="EC" id="3.1.21.10"/>
    </reaction>
</comment>
<dbReference type="HOGENOM" id="CLU_091257_3_0_10"/>
<dbReference type="Pfam" id="PF02075">
    <property type="entry name" value="RuvC"/>
    <property type="match status" value="1"/>
</dbReference>
<dbReference type="HAMAP" id="MF_00034">
    <property type="entry name" value="RuvC"/>
    <property type="match status" value="1"/>
</dbReference>
<dbReference type="Proteomes" id="UP000016023">
    <property type="component" value="Unassembled WGS sequence"/>
</dbReference>
<dbReference type="GO" id="GO:0005737">
    <property type="term" value="C:cytoplasm"/>
    <property type="evidence" value="ECO:0007669"/>
    <property type="project" value="UniProtKB-SubCell"/>
</dbReference>
<keyword evidence="6 13" id="KW-0227">DNA damage</keyword>
<dbReference type="CDD" id="cd16962">
    <property type="entry name" value="RuvC"/>
    <property type="match status" value="1"/>
</dbReference>
<dbReference type="RefSeq" id="WP_006953211.1">
    <property type="nucleotide sequence ID" value="NZ_JH594523.1"/>
</dbReference>
<dbReference type="STRING" id="883158.HMPREF9140_01684"/>
<dbReference type="SUPFAM" id="SSF53098">
    <property type="entry name" value="Ribonuclease H-like"/>
    <property type="match status" value="1"/>
</dbReference>
<dbReference type="EC" id="3.1.21.10" evidence="13 14"/>
<evidence type="ECO:0000256" key="11">
    <source>
        <dbReference type="ARBA" id="ARBA00023204"/>
    </source>
</evidence>
<dbReference type="FunFam" id="3.30.420.10:FF:000002">
    <property type="entry name" value="Crossover junction endodeoxyribonuclease RuvC"/>
    <property type="match status" value="1"/>
</dbReference>
<evidence type="ECO:0000256" key="10">
    <source>
        <dbReference type="ARBA" id="ARBA00023172"/>
    </source>
</evidence>
<gene>
    <name evidence="13" type="primary">ruvC</name>
    <name evidence="15" type="ORF">HMPREF9140_01684</name>
</gene>
<keyword evidence="10 13" id="KW-0233">DNA recombination</keyword>
<comment type="subunit">
    <text evidence="13">Homodimer which binds Holliday junction (HJ) DNA. The HJ becomes 2-fold symmetrical on binding to RuvC with unstacked arms; it has a different conformation from HJ DNA in complex with RuvA. In the full resolvosome a probable DNA-RuvA(4)-RuvB(12)-RuvC(2) complex forms which resolves the HJ.</text>
</comment>
<keyword evidence="5 13" id="KW-0255">Endonuclease</keyword>
<keyword evidence="8 13" id="KW-0460">Magnesium</keyword>
<dbReference type="PATRIC" id="fig|883158.3.peg.1687"/>
<dbReference type="PANTHER" id="PTHR30194:SF3">
    <property type="entry name" value="CROSSOVER JUNCTION ENDODEOXYRIBONUCLEASE RUVC"/>
    <property type="match status" value="1"/>
</dbReference>
<name>H1Q446_9BACT</name>
<keyword evidence="11 13" id="KW-0234">DNA repair</keyword>
<dbReference type="EMBL" id="AGWK01000044">
    <property type="protein sequence ID" value="EHO67967.1"/>
    <property type="molecule type" value="Genomic_DNA"/>
</dbReference>
<proteinExistence type="inferred from homology"/>
<dbReference type="PROSITE" id="PS01321">
    <property type="entry name" value="RUVC"/>
    <property type="match status" value="1"/>
</dbReference>
<comment type="caution">
    <text evidence="15">The sequence shown here is derived from an EMBL/GenBank/DDBJ whole genome shotgun (WGS) entry which is preliminary data.</text>
</comment>
<dbReference type="eggNOG" id="COG0817">
    <property type="taxonomic scope" value="Bacteria"/>
</dbReference>
<keyword evidence="9 13" id="KW-0238">DNA-binding</keyword>
<dbReference type="NCBIfam" id="TIGR00228">
    <property type="entry name" value="ruvC"/>
    <property type="match status" value="1"/>
</dbReference>
<accession>H1Q446</accession>
<dbReference type="InterPro" id="IPR036397">
    <property type="entry name" value="RNaseH_sf"/>
</dbReference>
<dbReference type="InterPro" id="IPR020563">
    <property type="entry name" value="X-over_junc_endoDNase_Mg_BS"/>
</dbReference>
<evidence type="ECO:0000256" key="6">
    <source>
        <dbReference type="ARBA" id="ARBA00022763"/>
    </source>
</evidence>
<evidence type="ECO:0000256" key="8">
    <source>
        <dbReference type="ARBA" id="ARBA00022842"/>
    </source>
</evidence>
<reference evidence="15 16" key="1">
    <citation type="submission" date="2011-12" db="EMBL/GenBank/DDBJ databases">
        <title>The Genome Sequence of Prevotella micans F0438.</title>
        <authorList>
            <consortium name="The Broad Institute Genome Sequencing Platform"/>
            <person name="Earl A."/>
            <person name="Ward D."/>
            <person name="Feldgarden M."/>
            <person name="Gevers D."/>
            <person name="Izard J."/>
            <person name="Baranova O.V."/>
            <person name="Blanton J.M."/>
            <person name="Wade W.G."/>
            <person name="Dewhirst F.E."/>
            <person name="Young S.K."/>
            <person name="Zeng Q."/>
            <person name="Gargeya S."/>
            <person name="Fitzgerald M."/>
            <person name="Haas B."/>
            <person name="Abouelleil A."/>
            <person name="Alvarado L."/>
            <person name="Arachchi H.M."/>
            <person name="Berlin A."/>
            <person name="Chapman S.B."/>
            <person name="Gearin G."/>
            <person name="Goldberg J."/>
            <person name="Griggs A."/>
            <person name="Gujja S."/>
            <person name="Hansen M."/>
            <person name="Heiman D."/>
            <person name="Howarth C."/>
            <person name="Larimer J."/>
            <person name="Lui A."/>
            <person name="MacDonald P.J.P."/>
            <person name="McCowen C."/>
            <person name="Montmayeur A."/>
            <person name="Murphy C."/>
            <person name="Neiman D."/>
            <person name="Pearson M."/>
            <person name="Priest M."/>
            <person name="Roberts A."/>
            <person name="Saif S."/>
            <person name="Shea T."/>
            <person name="Sisk P."/>
            <person name="Stolte C."/>
            <person name="Sykes S."/>
            <person name="Wortman J."/>
            <person name="Nusbaum C."/>
            <person name="Birren B."/>
        </authorList>
    </citation>
    <scope>NUCLEOTIDE SEQUENCE [LARGE SCALE GENOMIC DNA]</scope>
    <source>
        <strain evidence="15 16">F0438</strain>
    </source>
</reference>
<evidence type="ECO:0000256" key="5">
    <source>
        <dbReference type="ARBA" id="ARBA00022759"/>
    </source>
</evidence>
<comment type="similarity">
    <text evidence="1 13">Belongs to the RuvC family.</text>
</comment>
<sequence length="192" mass="21427">MNHLNPQISKIILGIDPGTNVMGYGVLRVTGNKAELVVMGVIDMRKERDSYLRLGKIFDRVTGIIKEYLPDEMAIEAPFFGKNVQSMLKLGRAQGVAIAAAIQRDVPIHEYAPLKVKMAITGNGSASKEQVADMLQRLLKLKDTQMPHFMDATDALGVAYCHYLQMGRPESSDKHFSSWKDFAMKNKSRISE</sequence>
<feature type="binding site" evidence="13">
    <location>
        <position position="16"/>
    </location>
    <ligand>
        <name>Mg(2+)</name>
        <dbReference type="ChEBI" id="CHEBI:18420"/>
        <label>1</label>
    </ligand>
</feature>
<evidence type="ECO:0000313" key="16">
    <source>
        <dbReference type="Proteomes" id="UP000016023"/>
    </source>
</evidence>
<evidence type="ECO:0000256" key="3">
    <source>
        <dbReference type="ARBA" id="ARBA00022722"/>
    </source>
</evidence>
<keyword evidence="7 13" id="KW-0378">Hydrolase</keyword>
<evidence type="ECO:0000256" key="12">
    <source>
        <dbReference type="ARBA" id="ARBA00029354"/>
    </source>
</evidence>
<comment type="function">
    <text evidence="13">The RuvA-RuvB-RuvC complex processes Holliday junction (HJ) DNA during genetic recombination and DNA repair. Endonuclease that resolves HJ intermediates. Cleaves cruciform DNA by making single-stranded nicks across the HJ at symmetrical positions within the homologous arms, yielding a 5'-phosphate and a 3'-hydroxyl group; requires a central core of homology in the junction. The consensus cleavage sequence is 5'-(A/T)TT(C/G)-3'. Cleavage occurs on the 3'-side of the TT dinucleotide at the point of strand exchange. HJ branch migration catalyzed by RuvA-RuvB allows RuvC to scan DNA until it finds its consensus sequence, where it cleaves and resolves the cruciform DNA.</text>
</comment>
<comment type="subcellular location">
    <subcellularLocation>
        <location evidence="13">Cytoplasm</location>
    </subcellularLocation>
</comment>
<evidence type="ECO:0000256" key="9">
    <source>
        <dbReference type="ARBA" id="ARBA00023125"/>
    </source>
</evidence>
<dbReference type="GO" id="GO:0006310">
    <property type="term" value="P:DNA recombination"/>
    <property type="evidence" value="ECO:0007669"/>
    <property type="project" value="UniProtKB-UniRule"/>
</dbReference>
<feature type="active site" evidence="13">
    <location>
        <position position="76"/>
    </location>
</feature>
<dbReference type="GO" id="GO:0048476">
    <property type="term" value="C:Holliday junction resolvase complex"/>
    <property type="evidence" value="ECO:0007669"/>
    <property type="project" value="UniProtKB-UniRule"/>
</dbReference>
<keyword evidence="2 13" id="KW-0963">Cytoplasm</keyword>
<feature type="binding site" evidence="13">
    <location>
        <position position="76"/>
    </location>
    <ligand>
        <name>Mg(2+)</name>
        <dbReference type="ChEBI" id="CHEBI:18420"/>
        <label>2</label>
    </ligand>
</feature>
<dbReference type="PRINTS" id="PR00696">
    <property type="entry name" value="RSOLVASERUVC"/>
</dbReference>
<dbReference type="Gene3D" id="3.30.420.10">
    <property type="entry name" value="Ribonuclease H-like superfamily/Ribonuclease H"/>
    <property type="match status" value="1"/>
</dbReference>
<dbReference type="GO" id="GO:0006281">
    <property type="term" value="P:DNA repair"/>
    <property type="evidence" value="ECO:0007669"/>
    <property type="project" value="UniProtKB-UniRule"/>
</dbReference>
<dbReference type="InterPro" id="IPR012337">
    <property type="entry name" value="RNaseH-like_sf"/>
</dbReference>
<evidence type="ECO:0000256" key="7">
    <source>
        <dbReference type="ARBA" id="ARBA00022801"/>
    </source>
</evidence>
<dbReference type="GO" id="GO:0000287">
    <property type="term" value="F:magnesium ion binding"/>
    <property type="evidence" value="ECO:0007669"/>
    <property type="project" value="UniProtKB-UniRule"/>
</dbReference>
<evidence type="ECO:0000256" key="1">
    <source>
        <dbReference type="ARBA" id="ARBA00009518"/>
    </source>
</evidence>